<dbReference type="GeneID" id="106671041"/>
<feature type="transmembrane region" description="Helical" evidence="1">
    <location>
        <begin position="6"/>
        <end position="26"/>
    </location>
</feature>
<dbReference type="OMA" id="SHPRISY"/>
<dbReference type="EnsemblMetazoa" id="XM_014401801.2">
    <property type="protein sequence ID" value="XP_014257287.1"/>
    <property type="gene ID" value="LOC106671041"/>
</dbReference>
<accession>A0A8I6S6W7</accession>
<evidence type="ECO:0000313" key="3">
    <source>
        <dbReference type="Proteomes" id="UP000494040"/>
    </source>
</evidence>
<dbReference type="OrthoDB" id="6621926at2759"/>
<proteinExistence type="predicted"/>
<dbReference type="Proteomes" id="UP000494040">
    <property type="component" value="Unassembled WGS sequence"/>
</dbReference>
<name>A0A8I6S6W7_CIMLE</name>
<sequence>MNTFSFEIWYVTFSLLAVLSSAVNLYQPYTEDLFPRRSCCPQKVEGRIYFNAIQNFLDPYLPITINVPDMVAFFGEYMGSVYQYFFSGGQNPSTTPRIWEELLREVDVIISEF</sequence>
<dbReference type="KEGG" id="clec:106671041"/>
<dbReference type="RefSeq" id="XP_014257287.1">
    <property type="nucleotide sequence ID" value="XM_014401801.2"/>
</dbReference>
<organism evidence="2 3">
    <name type="scientific">Cimex lectularius</name>
    <name type="common">Bed bug</name>
    <name type="synonym">Acanthia lectularia</name>
    <dbReference type="NCBI Taxonomy" id="79782"/>
    <lineage>
        <taxon>Eukaryota</taxon>
        <taxon>Metazoa</taxon>
        <taxon>Ecdysozoa</taxon>
        <taxon>Arthropoda</taxon>
        <taxon>Hexapoda</taxon>
        <taxon>Insecta</taxon>
        <taxon>Pterygota</taxon>
        <taxon>Neoptera</taxon>
        <taxon>Paraneoptera</taxon>
        <taxon>Hemiptera</taxon>
        <taxon>Heteroptera</taxon>
        <taxon>Panheteroptera</taxon>
        <taxon>Cimicomorpha</taxon>
        <taxon>Cimicidae</taxon>
        <taxon>Cimex</taxon>
    </lineage>
</organism>
<protein>
    <submittedName>
        <fullName evidence="2">Uncharacterized protein</fullName>
    </submittedName>
</protein>
<dbReference type="AlphaFoldDB" id="A0A8I6S6W7"/>
<keyword evidence="1" id="KW-0472">Membrane</keyword>
<keyword evidence="3" id="KW-1185">Reference proteome</keyword>
<evidence type="ECO:0000256" key="1">
    <source>
        <dbReference type="SAM" id="Phobius"/>
    </source>
</evidence>
<reference evidence="2" key="1">
    <citation type="submission" date="2022-01" db="UniProtKB">
        <authorList>
            <consortium name="EnsemblMetazoa"/>
        </authorList>
    </citation>
    <scope>IDENTIFICATION</scope>
</reference>
<evidence type="ECO:0000313" key="2">
    <source>
        <dbReference type="EnsemblMetazoa" id="XP_014257287.1"/>
    </source>
</evidence>
<keyword evidence="1" id="KW-0812">Transmembrane</keyword>
<keyword evidence="1" id="KW-1133">Transmembrane helix</keyword>